<name>A0A8H5HDW6_9AGAR</name>
<gene>
    <name evidence="1" type="ORF">D9757_007849</name>
</gene>
<proteinExistence type="predicted"/>
<sequence>MPTPMKTSSKNEPVPRDELEAKQILVDLASRIEYLEEEIAKLRQVPPWTLPVMISGPNTGPIDDDTHTHLVLCGGRQTTIRLRI</sequence>
<dbReference type="AlphaFoldDB" id="A0A8H5HDW6"/>
<protein>
    <submittedName>
        <fullName evidence="1">Uncharacterized protein</fullName>
    </submittedName>
</protein>
<organism evidence="1 2">
    <name type="scientific">Collybiopsis confluens</name>
    <dbReference type="NCBI Taxonomy" id="2823264"/>
    <lineage>
        <taxon>Eukaryota</taxon>
        <taxon>Fungi</taxon>
        <taxon>Dikarya</taxon>
        <taxon>Basidiomycota</taxon>
        <taxon>Agaricomycotina</taxon>
        <taxon>Agaricomycetes</taxon>
        <taxon>Agaricomycetidae</taxon>
        <taxon>Agaricales</taxon>
        <taxon>Marasmiineae</taxon>
        <taxon>Omphalotaceae</taxon>
        <taxon>Collybiopsis</taxon>
    </lineage>
</organism>
<keyword evidence="2" id="KW-1185">Reference proteome</keyword>
<comment type="caution">
    <text evidence="1">The sequence shown here is derived from an EMBL/GenBank/DDBJ whole genome shotgun (WGS) entry which is preliminary data.</text>
</comment>
<reference evidence="1 2" key="1">
    <citation type="journal article" date="2020" name="ISME J.">
        <title>Uncovering the hidden diversity of litter-decomposition mechanisms in mushroom-forming fungi.</title>
        <authorList>
            <person name="Floudas D."/>
            <person name="Bentzer J."/>
            <person name="Ahren D."/>
            <person name="Johansson T."/>
            <person name="Persson P."/>
            <person name="Tunlid A."/>
        </authorList>
    </citation>
    <scope>NUCLEOTIDE SEQUENCE [LARGE SCALE GENOMIC DNA]</scope>
    <source>
        <strain evidence="1 2">CBS 406.79</strain>
    </source>
</reference>
<evidence type="ECO:0000313" key="2">
    <source>
        <dbReference type="Proteomes" id="UP000518752"/>
    </source>
</evidence>
<evidence type="ECO:0000313" key="1">
    <source>
        <dbReference type="EMBL" id="KAF5381225.1"/>
    </source>
</evidence>
<accession>A0A8H5HDW6</accession>
<dbReference type="Proteomes" id="UP000518752">
    <property type="component" value="Unassembled WGS sequence"/>
</dbReference>
<dbReference type="EMBL" id="JAACJN010000059">
    <property type="protein sequence ID" value="KAF5381225.1"/>
    <property type="molecule type" value="Genomic_DNA"/>
</dbReference>